<evidence type="ECO:0000256" key="8">
    <source>
        <dbReference type="SAM" id="Phobius"/>
    </source>
</evidence>
<gene>
    <name evidence="11" type="primary">czcD</name>
    <name evidence="12" type="ORF">IV55_GL000047</name>
    <name evidence="11" type="ORF">LSI01_18080</name>
</gene>
<evidence type="ECO:0000256" key="4">
    <source>
        <dbReference type="ARBA" id="ARBA00022692"/>
    </source>
</evidence>
<dbReference type="NCBIfam" id="TIGR01297">
    <property type="entry name" value="CDF"/>
    <property type="match status" value="1"/>
</dbReference>
<comment type="caution">
    <text evidence="12">The sequence shown here is derived from an EMBL/GenBank/DDBJ whole genome shotgun (WGS) entry which is preliminary data.</text>
</comment>
<keyword evidence="7 8" id="KW-0472">Membrane</keyword>
<dbReference type="InterPro" id="IPR027469">
    <property type="entry name" value="Cation_efflux_TMD_sf"/>
</dbReference>
<evidence type="ECO:0000256" key="3">
    <source>
        <dbReference type="ARBA" id="ARBA00022448"/>
    </source>
</evidence>
<feature type="transmembrane region" description="Helical" evidence="8">
    <location>
        <begin position="116"/>
        <end position="137"/>
    </location>
</feature>
<sequence length="300" mass="32337">MAEEVHEHRLSSKRFTGVTSLNLAITIIEIIGGIGSGSLALITDAVHNFGDSLSIVLSFVAQRIGGRDQDEHATFGYHRVEILAAFINSLVLIAVSLGLIWAGCSRLFAQHQINGSVMLWTAVIGFVFNTGSALLLHSDASDSLNIKATYLHLLADALSSIAVIVGAIVVMVFHIYWVDAVLTIVVAGYVIYETVAVVQQTAAILLQAAPALNYDEVVSAMETVPGVVDVHHIHAWMEDEHDVIFSAHVNVAPENANQIEVITAAVAKKLQTEFSIAHVTLQLELTHGLHSARFAKHELS</sequence>
<dbReference type="EMBL" id="BJUD01000062">
    <property type="protein sequence ID" value="GEK29497.1"/>
    <property type="molecule type" value="Genomic_DNA"/>
</dbReference>
<dbReference type="InterPro" id="IPR036837">
    <property type="entry name" value="Cation_efflux_CTD_sf"/>
</dbReference>
<dbReference type="GO" id="GO:0005385">
    <property type="term" value="F:zinc ion transmembrane transporter activity"/>
    <property type="evidence" value="ECO:0007669"/>
    <property type="project" value="TreeGrafter"/>
</dbReference>
<dbReference type="RefSeq" id="WP_057808394.1">
    <property type="nucleotide sequence ID" value="NZ_BJUD01000062.1"/>
</dbReference>
<feature type="transmembrane region" description="Helical" evidence="8">
    <location>
        <begin position="82"/>
        <end position="104"/>
    </location>
</feature>
<evidence type="ECO:0000259" key="10">
    <source>
        <dbReference type="Pfam" id="PF16916"/>
    </source>
</evidence>
<dbReference type="Proteomes" id="UP000321429">
    <property type="component" value="Unassembled WGS sequence"/>
</dbReference>
<dbReference type="SUPFAM" id="SSF161111">
    <property type="entry name" value="Cation efflux protein transmembrane domain-like"/>
    <property type="match status" value="1"/>
</dbReference>
<evidence type="ECO:0000313" key="14">
    <source>
        <dbReference type="Proteomes" id="UP000321429"/>
    </source>
</evidence>
<dbReference type="Proteomes" id="UP000051139">
    <property type="component" value="Unassembled WGS sequence"/>
</dbReference>
<dbReference type="InterPro" id="IPR027470">
    <property type="entry name" value="Cation_efflux_CTD"/>
</dbReference>
<dbReference type="InterPro" id="IPR050681">
    <property type="entry name" value="CDF/SLC30A"/>
</dbReference>
<accession>A0A0R2LDM3</accession>
<proteinExistence type="inferred from homology"/>
<dbReference type="InterPro" id="IPR058533">
    <property type="entry name" value="Cation_efflux_TM"/>
</dbReference>
<feature type="transmembrane region" description="Helical" evidence="8">
    <location>
        <begin position="21"/>
        <end position="42"/>
    </location>
</feature>
<dbReference type="GO" id="GO:0005886">
    <property type="term" value="C:plasma membrane"/>
    <property type="evidence" value="ECO:0007669"/>
    <property type="project" value="TreeGrafter"/>
</dbReference>
<dbReference type="PATRIC" id="fig|348151.3.peg.47"/>
<dbReference type="AlphaFoldDB" id="A0A0R2LDM3"/>
<feature type="domain" description="Cation efflux protein cytoplasmic" evidence="10">
    <location>
        <begin position="211"/>
        <end position="284"/>
    </location>
</feature>
<evidence type="ECO:0000313" key="13">
    <source>
        <dbReference type="Proteomes" id="UP000051139"/>
    </source>
</evidence>
<dbReference type="EMBL" id="JQCB01000001">
    <property type="protein sequence ID" value="KRN97130.1"/>
    <property type="molecule type" value="Genomic_DNA"/>
</dbReference>
<evidence type="ECO:0000313" key="12">
    <source>
        <dbReference type="EMBL" id="KRN97130.1"/>
    </source>
</evidence>
<dbReference type="InterPro" id="IPR002524">
    <property type="entry name" value="Cation_efflux"/>
</dbReference>
<reference evidence="12 13" key="1">
    <citation type="journal article" date="2015" name="Genome Announc.">
        <title>Expanding the biotechnology potential of lactobacilli through comparative genomics of 213 strains and associated genera.</title>
        <authorList>
            <person name="Sun Z."/>
            <person name="Harris H.M."/>
            <person name="McCann A."/>
            <person name="Guo C."/>
            <person name="Argimon S."/>
            <person name="Zhang W."/>
            <person name="Yang X."/>
            <person name="Jeffery I.B."/>
            <person name="Cooney J.C."/>
            <person name="Kagawa T.F."/>
            <person name="Liu W."/>
            <person name="Song Y."/>
            <person name="Salvetti E."/>
            <person name="Wrobel A."/>
            <person name="Rasinkangas P."/>
            <person name="Parkhill J."/>
            <person name="Rea M.C."/>
            <person name="O'Sullivan O."/>
            <person name="Ritari J."/>
            <person name="Douillard F.P."/>
            <person name="Paul Ross R."/>
            <person name="Yang R."/>
            <person name="Briner A.E."/>
            <person name="Felis G.E."/>
            <person name="de Vos W.M."/>
            <person name="Barrangou R."/>
            <person name="Klaenhammer T.R."/>
            <person name="Caufield P.W."/>
            <person name="Cui Y."/>
            <person name="Zhang H."/>
            <person name="O'Toole P.W."/>
        </authorList>
    </citation>
    <scope>NUCLEOTIDE SEQUENCE [LARGE SCALE GENOMIC DNA]</scope>
    <source>
        <strain evidence="12 13">DSM 22696</strain>
    </source>
</reference>
<organism evidence="12 13">
    <name type="scientific">Furfurilactobacillus siliginis</name>
    <dbReference type="NCBI Taxonomy" id="348151"/>
    <lineage>
        <taxon>Bacteria</taxon>
        <taxon>Bacillati</taxon>
        <taxon>Bacillota</taxon>
        <taxon>Bacilli</taxon>
        <taxon>Lactobacillales</taxon>
        <taxon>Lactobacillaceae</taxon>
        <taxon>Furfurilactobacillus</taxon>
    </lineage>
</organism>
<dbReference type="Gene3D" id="1.20.1510.10">
    <property type="entry name" value="Cation efflux protein transmembrane domain"/>
    <property type="match status" value="1"/>
</dbReference>
<keyword evidence="3" id="KW-0813">Transport</keyword>
<dbReference type="Pfam" id="PF16916">
    <property type="entry name" value="ZT_dimer"/>
    <property type="match status" value="1"/>
</dbReference>
<comment type="subcellular location">
    <subcellularLocation>
        <location evidence="1">Membrane</location>
        <topology evidence="1">Multi-pass membrane protein</topology>
    </subcellularLocation>
</comment>
<keyword evidence="5 8" id="KW-1133">Transmembrane helix</keyword>
<evidence type="ECO:0000256" key="5">
    <source>
        <dbReference type="ARBA" id="ARBA00022989"/>
    </source>
</evidence>
<evidence type="ECO:0000313" key="11">
    <source>
        <dbReference type="EMBL" id="GEK29497.1"/>
    </source>
</evidence>
<dbReference type="PANTHER" id="PTHR11562:SF17">
    <property type="entry name" value="RE54080P-RELATED"/>
    <property type="match status" value="1"/>
</dbReference>
<evidence type="ECO:0000256" key="1">
    <source>
        <dbReference type="ARBA" id="ARBA00004141"/>
    </source>
</evidence>
<name>A0A0R2LDM3_9LACO</name>
<protein>
    <submittedName>
        <fullName evidence="11">Cobalt transporter</fullName>
    </submittedName>
    <submittedName>
        <fullName evidence="12">CzcD protein</fullName>
    </submittedName>
</protein>
<feature type="domain" description="Cation efflux protein transmembrane" evidence="9">
    <location>
        <begin position="20"/>
        <end position="206"/>
    </location>
</feature>
<dbReference type="PANTHER" id="PTHR11562">
    <property type="entry name" value="CATION EFFLUX PROTEIN/ ZINC TRANSPORTER"/>
    <property type="match status" value="1"/>
</dbReference>
<evidence type="ECO:0000259" key="9">
    <source>
        <dbReference type="Pfam" id="PF01545"/>
    </source>
</evidence>
<keyword evidence="6" id="KW-0406">Ion transport</keyword>
<keyword evidence="4 8" id="KW-0812">Transmembrane</keyword>
<dbReference type="OrthoDB" id="9809646at2"/>
<comment type="similarity">
    <text evidence="2">Belongs to the cation diffusion facilitator (CDF) transporter (TC 2.A.4) family. SLC30A subfamily.</text>
</comment>
<evidence type="ECO:0000256" key="6">
    <source>
        <dbReference type="ARBA" id="ARBA00023065"/>
    </source>
</evidence>
<dbReference type="Pfam" id="PF01545">
    <property type="entry name" value="Cation_efflux"/>
    <property type="match status" value="1"/>
</dbReference>
<reference evidence="11 14" key="2">
    <citation type="submission" date="2019-07" db="EMBL/GenBank/DDBJ databases">
        <title>Whole genome shotgun sequence of Lactobacillus siliginis NBRC 101315.</title>
        <authorList>
            <person name="Hosoyama A."/>
            <person name="Uohara A."/>
            <person name="Ohji S."/>
            <person name="Ichikawa N."/>
        </authorList>
    </citation>
    <scope>NUCLEOTIDE SEQUENCE [LARGE SCALE GENOMIC DNA]</scope>
    <source>
        <strain evidence="11 14">NBRC 101315</strain>
    </source>
</reference>
<feature type="transmembrane region" description="Helical" evidence="8">
    <location>
        <begin position="157"/>
        <end position="178"/>
    </location>
</feature>
<evidence type="ECO:0000256" key="2">
    <source>
        <dbReference type="ARBA" id="ARBA00008873"/>
    </source>
</evidence>
<keyword evidence="13" id="KW-1185">Reference proteome</keyword>
<evidence type="ECO:0000256" key="7">
    <source>
        <dbReference type="ARBA" id="ARBA00023136"/>
    </source>
</evidence>
<dbReference type="SUPFAM" id="SSF160240">
    <property type="entry name" value="Cation efflux protein cytoplasmic domain-like"/>
    <property type="match status" value="1"/>
</dbReference>